<dbReference type="EMBL" id="WTPW01000044">
    <property type="protein sequence ID" value="KAF0555051.1"/>
    <property type="molecule type" value="Genomic_DNA"/>
</dbReference>
<keyword evidence="2" id="KW-1185">Reference proteome</keyword>
<evidence type="ECO:0000313" key="1">
    <source>
        <dbReference type="EMBL" id="KAF0555051.1"/>
    </source>
</evidence>
<name>A0A8H4B2L7_GIGMA</name>
<reference evidence="1 2" key="1">
    <citation type="journal article" date="2019" name="Environ. Microbiol.">
        <title>At the nexus of three kingdoms: the genome of the mycorrhizal fungus Gigaspora margarita provides insights into plant, endobacterial and fungal interactions.</title>
        <authorList>
            <person name="Venice F."/>
            <person name="Ghignone S."/>
            <person name="Salvioli di Fossalunga A."/>
            <person name="Amselem J."/>
            <person name="Novero M."/>
            <person name="Xianan X."/>
            <person name="Sedzielewska Toro K."/>
            <person name="Morin E."/>
            <person name="Lipzen A."/>
            <person name="Grigoriev I.V."/>
            <person name="Henrissat B."/>
            <person name="Martin F.M."/>
            <person name="Bonfante P."/>
        </authorList>
    </citation>
    <scope>NUCLEOTIDE SEQUENCE [LARGE SCALE GENOMIC DNA]</scope>
    <source>
        <strain evidence="1 2">BEG34</strain>
    </source>
</reference>
<evidence type="ECO:0000313" key="2">
    <source>
        <dbReference type="Proteomes" id="UP000439903"/>
    </source>
</evidence>
<dbReference type="AlphaFoldDB" id="A0A8H4B2L7"/>
<accession>A0A8H4B2L7</accession>
<sequence>MSQLILLELDSLVICEAVAILNAVVITNARMVRANTKALVFTNDFALKLRVLQMKGRLTCSKKMTMFRHRASQKGYDLKALRSE</sequence>
<organism evidence="1 2">
    <name type="scientific">Gigaspora margarita</name>
    <dbReference type="NCBI Taxonomy" id="4874"/>
    <lineage>
        <taxon>Eukaryota</taxon>
        <taxon>Fungi</taxon>
        <taxon>Fungi incertae sedis</taxon>
        <taxon>Mucoromycota</taxon>
        <taxon>Glomeromycotina</taxon>
        <taxon>Glomeromycetes</taxon>
        <taxon>Diversisporales</taxon>
        <taxon>Gigasporaceae</taxon>
        <taxon>Gigaspora</taxon>
    </lineage>
</organism>
<comment type="caution">
    <text evidence="1">The sequence shown here is derived from an EMBL/GenBank/DDBJ whole genome shotgun (WGS) entry which is preliminary data.</text>
</comment>
<dbReference type="Proteomes" id="UP000439903">
    <property type="component" value="Unassembled WGS sequence"/>
</dbReference>
<proteinExistence type="predicted"/>
<gene>
    <name evidence="1" type="ORF">F8M41_018095</name>
</gene>
<protein>
    <submittedName>
        <fullName evidence="1">Uncharacterized protein</fullName>
    </submittedName>
</protein>